<evidence type="ECO:0000256" key="8">
    <source>
        <dbReference type="SAM" id="MobiDB-lite"/>
    </source>
</evidence>
<dbReference type="GO" id="GO:0061630">
    <property type="term" value="F:ubiquitin protein ligase activity"/>
    <property type="evidence" value="ECO:0007669"/>
    <property type="project" value="InterPro"/>
</dbReference>
<dbReference type="InterPro" id="IPR036869">
    <property type="entry name" value="J_dom_sf"/>
</dbReference>
<dbReference type="FunFam" id="1.10.287.110:FF:000002">
    <property type="entry name" value="putative tyrosine-protein phosphatase auxilin isoform X2"/>
    <property type="match status" value="1"/>
</dbReference>
<dbReference type="SUPFAM" id="SSF49562">
    <property type="entry name" value="C2 domain (Calcium/lipid-binding domain, CaLB)"/>
    <property type="match status" value="1"/>
</dbReference>
<keyword evidence="4 6" id="KW-0853">WD repeat</keyword>
<dbReference type="InterPro" id="IPR019775">
    <property type="entry name" value="WD40_repeat_CS"/>
</dbReference>
<dbReference type="CDD" id="cd06257">
    <property type="entry name" value="DnaJ"/>
    <property type="match status" value="1"/>
</dbReference>
<dbReference type="GO" id="GO:0004672">
    <property type="term" value="F:protein kinase activity"/>
    <property type="evidence" value="ECO:0007669"/>
    <property type="project" value="InterPro"/>
</dbReference>
<evidence type="ECO:0000256" key="6">
    <source>
        <dbReference type="PROSITE-ProRule" id="PRU00221"/>
    </source>
</evidence>
<accession>A0A915PJF4</accession>
<dbReference type="PROSITE" id="PS51182">
    <property type="entry name" value="C2_TENSIN"/>
    <property type="match status" value="1"/>
</dbReference>
<dbReference type="InterPro" id="IPR008271">
    <property type="entry name" value="Ser/Thr_kinase_AS"/>
</dbReference>
<keyword evidence="7" id="KW-0175">Coiled coil</keyword>
<dbReference type="Pfam" id="PF00069">
    <property type="entry name" value="Pkinase"/>
    <property type="match status" value="1"/>
</dbReference>
<feature type="region of interest" description="Disordered" evidence="8">
    <location>
        <begin position="337"/>
        <end position="368"/>
    </location>
</feature>
<dbReference type="Gene3D" id="1.10.287.110">
    <property type="entry name" value="DnaJ domain"/>
    <property type="match status" value="1"/>
</dbReference>
<dbReference type="Pfam" id="PF00400">
    <property type="entry name" value="WD40"/>
    <property type="match status" value="4"/>
</dbReference>
<dbReference type="InterPro" id="IPR000719">
    <property type="entry name" value="Prot_kinase_dom"/>
</dbReference>
<name>A0A915PJF4_9BILA</name>
<dbReference type="PROSITE" id="PS00678">
    <property type="entry name" value="WD_REPEATS_1"/>
    <property type="match status" value="1"/>
</dbReference>
<feature type="region of interest" description="Disordered" evidence="8">
    <location>
        <begin position="1202"/>
        <end position="1230"/>
    </location>
</feature>
<dbReference type="PROSITE" id="PS50082">
    <property type="entry name" value="WD_REPEATS_2"/>
    <property type="match status" value="2"/>
</dbReference>
<keyword evidence="11" id="KW-1185">Reference proteome</keyword>
<dbReference type="PROSITE" id="PS00108">
    <property type="entry name" value="PROTEIN_KINASE_ST"/>
    <property type="match status" value="1"/>
</dbReference>
<dbReference type="InterPro" id="IPR014020">
    <property type="entry name" value="Tensin_C2-dom"/>
</dbReference>
<evidence type="ECO:0000256" key="7">
    <source>
        <dbReference type="SAM" id="Coils"/>
    </source>
</evidence>
<comment type="subcellular location">
    <subcellularLocation>
        <location evidence="2">Cytoplasmic vesicle</location>
        <location evidence="2">Autophagosome</location>
    </subcellularLocation>
    <subcellularLocation>
        <location evidence="1">Cytoplasmic vesicle</location>
        <location evidence="1">Clathrin-coated vesicle</location>
    </subcellularLocation>
</comment>
<dbReference type="Gene3D" id="1.10.510.10">
    <property type="entry name" value="Transferase(Phosphotransferase) domain 1"/>
    <property type="match status" value="1"/>
</dbReference>
<dbReference type="InterPro" id="IPR011009">
    <property type="entry name" value="Kinase-like_dom_sf"/>
</dbReference>
<comment type="similarity">
    <text evidence="3">Belongs to the protein kinase superfamily. AGC Ser/Thr protein kinase family. PKC subfamily.</text>
</comment>
<dbReference type="InterPro" id="IPR029021">
    <property type="entry name" value="Prot-tyrosine_phosphatase-like"/>
</dbReference>
<dbReference type="PROSITE" id="PS50294">
    <property type="entry name" value="WD_REPEATS_REGION"/>
    <property type="match status" value="1"/>
</dbReference>
<feature type="coiled-coil region" evidence="7">
    <location>
        <begin position="1358"/>
        <end position="1392"/>
    </location>
</feature>
<dbReference type="PANTHER" id="PTHR44080">
    <property type="entry name" value="E3 UBIQUITIN-PROTEIN LIGASE COP1"/>
    <property type="match status" value="1"/>
</dbReference>
<evidence type="ECO:0000259" key="10">
    <source>
        <dbReference type="PROSITE" id="PS51182"/>
    </source>
</evidence>
<feature type="repeat" description="WD" evidence="6">
    <location>
        <begin position="1567"/>
        <end position="1602"/>
    </location>
</feature>
<feature type="compositionally biased region" description="Polar residues" evidence="8">
    <location>
        <begin position="1216"/>
        <end position="1230"/>
    </location>
</feature>
<dbReference type="InterPro" id="IPR015943">
    <property type="entry name" value="WD40/YVTN_repeat-like_dom_sf"/>
</dbReference>
<dbReference type="SUPFAM" id="SSF56112">
    <property type="entry name" value="Protein kinase-like (PK-like)"/>
    <property type="match status" value="1"/>
</dbReference>
<dbReference type="WBParaSite" id="sdigi.contig107.g4476.t1">
    <property type="protein sequence ID" value="sdigi.contig107.g4476.t1"/>
    <property type="gene ID" value="sdigi.contig107.g4476"/>
</dbReference>
<dbReference type="PANTHER" id="PTHR44080:SF1">
    <property type="entry name" value="E3 UBIQUITIN-PROTEIN LIGASE COP1"/>
    <property type="match status" value="1"/>
</dbReference>
<dbReference type="Pfam" id="PF10409">
    <property type="entry name" value="PTEN_C2"/>
    <property type="match status" value="1"/>
</dbReference>
<dbReference type="InterPro" id="IPR036322">
    <property type="entry name" value="WD40_repeat_dom_sf"/>
</dbReference>
<evidence type="ECO:0000259" key="9">
    <source>
        <dbReference type="PROSITE" id="PS50011"/>
    </source>
</evidence>
<feature type="repeat" description="WD" evidence="6">
    <location>
        <begin position="1662"/>
        <end position="1702"/>
    </location>
</feature>
<feature type="region of interest" description="Disordered" evidence="8">
    <location>
        <begin position="819"/>
        <end position="838"/>
    </location>
</feature>
<dbReference type="GO" id="GO:0043161">
    <property type="term" value="P:proteasome-mediated ubiquitin-dependent protein catabolic process"/>
    <property type="evidence" value="ECO:0007669"/>
    <property type="project" value="TreeGrafter"/>
</dbReference>
<evidence type="ECO:0000256" key="4">
    <source>
        <dbReference type="ARBA" id="ARBA00022574"/>
    </source>
</evidence>
<dbReference type="SUPFAM" id="SSF46565">
    <property type="entry name" value="Chaperone J-domain"/>
    <property type="match status" value="1"/>
</dbReference>
<dbReference type="Gene3D" id="2.130.10.10">
    <property type="entry name" value="YVTN repeat-like/Quinoprotein amine dehydrogenase"/>
    <property type="match status" value="1"/>
</dbReference>
<evidence type="ECO:0000313" key="12">
    <source>
        <dbReference type="WBParaSite" id="sdigi.contig107.g4476.t1"/>
    </source>
</evidence>
<proteinExistence type="inferred from homology"/>
<dbReference type="GO" id="GO:0005524">
    <property type="term" value="F:ATP binding"/>
    <property type="evidence" value="ECO:0007669"/>
    <property type="project" value="InterPro"/>
</dbReference>
<dbReference type="Gene3D" id="2.60.40.1110">
    <property type="match status" value="1"/>
</dbReference>
<sequence>MSELFRSAFSYLSQTSPANVIGKLDHPLVGTNVEIGGVRLKIRSLIAEGGYALVFSAQDAQGNWFALKRQLAADREAAEAILKEIRFLRELTGLPSILRFVQAAQLSPQESGHGRAEFLLLTELCPGSVFELIQKGPLSVGQVTKIFYAACNAIKQMHARNPPITHRDMKIENLLFDASGHVKLCDFGSATTEVVTPDETWSALQRAQLEEELARHTTPMYRAPELLDMYSNFPVGPAQDIWALGCVLYYLCYRKHPFEDSAKLRIINAKYTLPDTEAEYAMLNPLIQTTLRIDPKERPMVEDLCERVEALATALSVNLSKPVENLELPQLPVFSSGHLQPELSTNEREKSSKPNVSKRSPLTPRKNDYELTAQQASAVLGAIKGQGMSWLKNIKDRTAAVAQAVQSTYGSRGPDVTFVTSRLVIAPLPDCIPETLAGQAEEAMRAYIMEQARGQFAVYNLHLRCDYDHLIETPVPAVGSGLTPTVNFLLNLCRNMVLFLKQEETNFIVITGPESQCLLLAATLLLYARLVPRPLASLELICTKRQQPNLPPSYHRQLDVIRTIISTDLSDLCMLVHNRRVVLQSLLISPVPLFNRARTGCRPFVDVYAGGAKVWSTYTSYEELKSFEVPDSFLVDLPLGDIPVGDDVQVVVYHARLIKMQNRMQQHFMFSLSFHANFIDPNTHMLEMNRGDLDRQVDDDSRFGESLKVGLQMTIDEHDRGFSAREPPAILSYDSKGISKMLLVSEPDEYDAIMRHLGLHGCKSLNHQNLQEKPSPARKRNVMEQHGEINKAETLTSRTTPLHCQDSFFSTLEWQDDIESSKGGSDHHSVTKTMQNDSQQFDDRPEYFSVSNSLLLERMPYGDRNGCPATDFYDTNDGHCKLGNEERPEPIVSVKNDADLLGLDVDIVPCSSSTQSVIDVSTDDTLSLTHVSAHNFHDISSYTPDNASSNLEIHFQDGGRMQRNICAPVFSGSDVMASTSEIKNDPFAEFLASAKDNTVPPAKGGSVTKNRVTSNYQQQSVSSGARFDAFSSIGGCKPKNLENAFDDLLTSQGFQTSVKAMRSLGEMKRQEEIKELDPVKIKVKEWTDGKERNIRALLGSMNNILWPNAEKWVQPSLGDLLTPQQVKKYYHRACLVIHPDKQIGTENETLARAIFTELNDAWTAYENAVLERSGVVHLLVHLLRWTNSVMSTSRYIRKRPVAQSISEDEATEESHGSISTSDPLEHCSSSSALPTPHYDHLSSVSLKSLYDCRECISAHLERCLRCPVCNRSLDPKSGPIVFPNFTAASIVDAIRRNTRTARSLASGRNDGLELTSAKLIDLALNADAHFLDHFMELLKKRREQISSNVTRRKNMLLNEFIDEMIAQREEKLKQLQSELSVLRSDKASIQVALIKEDACGNAGTHSQRMVPDASGSQVLPSASALKKVRLEDDDDGDEMGKYRGRLQQHMAGLEQAYFNRRLNNTESKGGTDDSLGSCCDTLDDFSQVLHGMSQYGSFRRLASLNYNVADATAALSIVSSIEFDKDGEFFILAGVAKRIKVYEFQSVIENTDALHYPVTQLQCTSKISNVSWNPYCKSTLASSDYDGTVQLWDTSLAKSIRRYQVKLWSIGVDRSVATIDAKVNVCCVCFSPTQRNYLVFGSADHCIHLYDIRRPLEPVNVFRGHRKAVSYVKYCTESEVVSASTDSNLRLWDVSSGKCIRTMKGHQNERNFVGLATDGNHIICGSENNHLYLYHKGLCDPLMCYDFGRVDNTRSALLATDSPSDFVSAVSWKKNSNIVVAANSQGTTHVFELV</sequence>
<dbReference type="SMART" id="SM00320">
    <property type="entry name" value="WD40"/>
    <property type="match status" value="6"/>
</dbReference>
<evidence type="ECO:0000256" key="1">
    <source>
        <dbReference type="ARBA" id="ARBA00004132"/>
    </source>
</evidence>
<evidence type="ECO:0000313" key="11">
    <source>
        <dbReference type="Proteomes" id="UP000887581"/>
    </source>
</evidence>
<evidence type="ECO:0000256" key="5">
    <source>
        <dbReference type="ARBA" id="ARBA00022737"/>
    </source>
</evidence>
<feature type="domain" description="Protein kinase" evidence="9">
    <location>
        <begin position="40"/>
        <end position="311"/>
    </location>
</feature>
<dbReference type="GO" id="GO:0005776">
    <property type="term" value="C:autophagosome"/>
    <property type="evidence" value="ECO:0007669"/>
    <property type="project" value="UniProtKB-SubCell"/>
</dbReference>
<dbReference type="InterPro" id="IPR035892">
    <property type="entry name" value="C2_domain_sf"/>
</dbReference>
<dbReference type="GO" id="GO:0030136">
    <property type="term" value="C:clathrin-coated vesicle"/>
    <property type="evidence" value="ECO:0007669"/>
    <property type="project" value="UniProtKB-SubCell"/>
</dbReference>
<dbReference type="InterPro" id="IPR001680">
    <property type="entry name" value="WD40_rpt"/>
</dbReference>
<protein>
    <submittedName>
        <fullName evidence="12">Protein kinase domain-containing protein</fullName>
    </submittedName>
</protein>
<dbReference type="SMART" id="SM01326">
    <property type="entry name" value="PTEN_C2"/>
    <property type="match status" value="1"/>
</dbReference>
<dbReference type="InterPro" id="IPR042755">
    <property type="entry name" value="COP1"/>
</dbReference>
<evidence type="ECO:0000256" key="2">
    <source>
        <dbReference type="ARBA" id="ARBA00004419"/>
    </source>
</evidence>
<dbReference type="SUPFAM" id="SSF50978">
    <property type="entry name" value="WD40 repeat-like"/>
    <property type="match status" value="1"/>
</dbReference>
<keyword evidence="5" id="KW-0677">Repeat</keyword>
<reference evidence="12" key="1">
    <citation type="submission" date="2022-11" db="UniProtKB">
        <authorList>
            <consortium name="WormBaseParasite"/>
        </authorList>
    </citation>
    <scope>IDENTIFICATION</scope>
</reference>
<evidence type="ECO:0000256" key="3">
    <source>
        <dbReference type="ARBA" id="ARBA00005490"/>
    </source>
</evidence>
<feature type="domain" description="C2 tensin-type" evidence="10">
    <location>
        <begin position="578"/>
        <end position="716"/>
    </location>
</feature>
<dbReference type="Gene3D" id="3.90.190.10">
    <property type="entry name" value="Protein tyrosine phosphatase superfamily"/>
    <property type="match status" value="1"/>
</dbReference>
<dbReference type="InterPro" id="IPR001623">
    <property type="entry name" value="DnaJ_domain"/>
</dbReference>
<dbReference type="Proteomes" id="UP000887581">
    <property type="component" value="Unplaced"/>
</dbReference>
<dbReference type="PROSITE" id="PS50011">
    <property type="entry name" value="PROTEIN_KINASE_DOM"/>
    <property type="match status" value="1"/>
</dbReference>
<dbReference type="SMART" id="SM00220">
    <property type="entry name" value="S_TKc"/>
    <property type="match status" value="1"/>
</dbReference>
<organism evidence="11 12">
    <name type="scientific">Setaria digitata</name>
    <dbReference type="NCBI Taxonomy" id="48799"/>
    <lineage>
        <taxon>Eukaryota</taxon>
        <taxon>Metazoa</taxon>
        <taxon>Ecdysozoa</taxon>
        <taxon>Nematoda</taxon>
        <taxon>Chromadorea</taxon>
        <taxon>Rhabditida</taxon>
        <taxon>Spirurina</taxon>
        <taxon>Spiruromorpha</taxon>
        <taxon>Filarioidea</taxon>
        <taxon>Setariidae</taxon>
        <taxon>Setaria</taxon>
    </lineage>
</organism>